<protein>
    <submittedName>
        <fullName evidence="1">Uncharacterized protein</fullName>
    </submittedName>
</protein>
<name>A0A4R1R9N7_HYDET</name>
<organism evidence="1 2">
    <name type="scientific">Hydrogenispora ethanolica</name>
    <dbReference type="NCBI Taxonomy" id="1082276"/>
    <lineage>
        <taxon>Bacteria</taxon>
        <taxon>Bacillati</taxon>
        <taxon>Bacillota</taxon>
        <taxon>Hydrogenispora</taxon>
    </lineage>
</organism>
<proteinExistence type="predicted"/>
<reference evidence="1 2" key="1">
    <citation type="submission" date="2019-03" db="EMBL/GenBank/DDBJ databases">
        <title>Genomic Encyclopedia of Type Strains, Phase IV (KMG-IV): sequencing the most valuable type-strain genomes for metagenomic binning, comparative biology and taxonomic classification.</title>
        <authorList>
            <person name="Goeker M."/>
        </authorList>
    </citation>
    <scope>NUCLEOTIDE SEQUENCE [LARGE SCALE GENOMIC DNA]</scope>
    <source>
        <strain evidence="1 2">LX-B</strain>
    </source>
</reference>
<evidence type="ECO:0000313" key="2">
    <source>
        <dbReference type="Proteomes" id="UP000295008"/>
    </source>
</evidence>
<gene>
    <name evidence="1" type="ORF">EDC14_102517</name>
</gene>
<dbReference type="Proteomes" id="UP000295008">
    <property type="component" value="Unassembled WGS sequence"/>
</dbReference>
<comment type="caution">
    <text evidence="1">The sequence shown here is derived from an EMBL/GenBank/DDBJ whole genome shotgun (WGS) entry which is preliminary data.</text>
</comment>
<keyword evidence="2" id="KW-1185">Reference proteome</keyword>
<dbReference type="AlphaFoldDB" id="A0A4R1R9N7"/>
<accession>A0A4R1R9N7</accession>
<evidence type="ECO:0000313" key="1">
    <source>
        <dbReference type="EMBL" id="TCL62398.1"/>
    </source>
</evidence>
<dbReference type="EMBL" id="SLUN01000025">
    <property type="protein sequence ID" value="TCL62398.1"/>
    <property type="molecule type" value="Genomic_DNA"/>
</dbReference>
<sequence length="185" mass="20336">MILTVMVIVFGTGTILAEPPAIIDSFRSALKNRDIQGFRSLIAPDGLVLVRSYNRHDQGRGADVLFSIATLPANFQVPVANDFPFDLQYLFGWTIRSKSLVSLSASFSSDALAERSVPAVRHFARQIVDRANQANLSFVPTVVRLADDWVILSEASSKQGLLSGALAVFQKNGPEYRLKMVVDLR</sequence>